<evidence type="ECO:0000313" key="9">
    <source>
        <dbReference type="EMBL" id="GFM32745.1"/>
    </source>
</evidence>
<dbReference type="PANTHER" id="PTHR43467">
    <property type="entry name" value="COBALT-PRECORRIN-2 C(20)-METHYLTRANSFERASE"/>
    <property type="match status" value="1"/>
</dbReference>
<evidence type="ECO:0000256" key="4">
    <source>
        <dbReference type="ARBA" id="ARBA00022603"/>
    </source>
</evidence>
<dbReference type="SUPFAM" id="SSF53790">
    <property type="entry name" value="Tetrapyrrole methylase"/>
    <property type="match status" value="1"/>
</dbReference>
<dbReference type="GO" id="GO:0009236">
    <property type="term" value="P:cobalamin biosynthetic process"/>
    <property type="evidence" value="ECO:0007669"/>
    <property type="project" value="UniProtKB-UniRule"/>
</dbReference>
<dbReference type="AlphaFoldDB" id="A0A7J0BI01"/>
<evidence type="ECO:0000256" key="3">
    <source>
        <dbReference type="ARBA" id="ARBA00022573"/>
    </source>
</evidence>
<evidence type="ECO:0000259" key="8">
    <source>
        <dbReference type="Pfam" id="PF00590"/>
    </source>
</evidence>
<proteinExistence type="inferred from homology"/>
<dbReference type="PIRSF" id="PIRSF036427">
    <property type="entry name" value="Precrrn-2_mtase"/>
    <property type="match status" value="1"/>
</dbReference>
<evidence type="ECO:0000256" key="5">
    <source>
        <dbReference type="ARBA" id="ARBA00022679"/>
    </source>
</evidence>
<accession>A0A7J0BI01</accession>
<dbReference type="Proteomes" id="UP000503840">
    <property type="component" value="Unassembled WGS sequence"/>
</dbReference>
<dbReference type="Gene3D" id="3.40.1010.10">
    <property type="entry name" value="Cobalt-precorrin-4 Transmethylase, Domain 1"/>
    <property type="match status" value="1"/>
</dbReference>
<dbReference type="CDD" id="cd11645">
    <property type="entry name" value="Precorrin_2_C20_MT"/>
    <property type="match status" value="1"/>
</dbReference>
<dbReference type="EMBL" id="BLVO01000012">
    <property type="protein sequence ID" value="GFM32745.1"/>
    <property type="molecule type" value="Genomic_DNA"/>
</dbReference>
<dbReference type="InterPro" id="IPR014777">
    <property type="entry name" value="4pyrrole_Mease_sub1"/>
</dbReference>
<dbReference type="GO" id="GO:0032259">
    <property type="term" value="P:methylation"/>
    <property type="evidence" value="ECO:0007669"/>
    <property type="project" value="UniProtKB-KW"/>
</dbReference>
<keyword evidence="10" id="KW-1185">Reference proteome</keyword>
<keyword evidence="3" id="KW-0169">Cobalamin biosynthesis</keyword>
<evidence type="ECO:0000313" key="10">
    <source>
        <dbReference type="Proteomes" id="UP000503840"/>
    </source>
</evidence>
<dbReference type="UniPathway" id="UPA00148"/>
<organism evidence="9 10">
    <name type="scientific">Desulfovibrio subterraneus</name>
    <dbReference type="NCBI Taxonomy" id="2718620"/>
    <lineage>
        <taxon>Bacteria</taxon>
        <taxon>Pseudomonadati</taxon>
        <taxon>Thermodesulfobacteriota</taxon>
        <taxon>Desulfovibrionia</taxon>
        <taxon>Desulfovibrionales</taxon>
        <taxon>Desulfovibrionaceae</taxon>
        <taxon>Desulfovibrio</taxon>
    </lineage>
</organism>
<evidence type="ECO:0000256" key="7">
    <source>
        <dbReference type="PIRNR" id="PIRNR036427"/>
    </source>
</evidence>
<dbReference type="InterPro" id="IPR014776">
    <property type="entry name" value="4pyrrole_Mease_sub2"/>
</dbReference>
<keyword evidence="4 9" id="KW-0489">Methyltransferase</keyword>
<protein>
    <submittedName>
        <fullName evidence="9">Precorrin-2 C(20)-methyltransferase</fullName>
    </submittedName>
</protein>
<dbReference type="InterPro" id="IPR035996">
    <property type="entry name" value="4pyrrol_Methylase_sf"/>
</dbReference>
<dbReference type="NCBIfam" id="TIGR01467">
    <property type="entry name" value="cobI_cbiL"/>
    <property type="match status" value="1"/>
</dbReference>
<evidence type="ECO:0000256" key="6">
    <source>
        <dbReference type="ARBA" id="ARBA00022691"/>
    </source>
</evidence>
<keyword evidence="5 9" id="KW-0808">Transferase</keyword>
<reference evidence="9 10" key="1">
    <citation type="submission" date="2020-05" db="EMBL/GenBank/DDBJ databases">
        <title>Draft genome sequence of Desulfovibrio sp. strain HN2T.</title>
        <authorList>
            <person name="Ueno A."/>
            <person name="Tamazawa S."/>
            <person name="Tamamura S."/>
            <person name="Murakami T."/>
            <person name="Kiyama T."/>
            <person name="Inomata H."/>
            <person name="Amano Y."/>
            <person name="Miyakawa K."/>
            <person name="Tamaki H."/>
            <person name="Naganuma T."/>
            <person name="Kaneko K."/>
        </authorList>
    </citation>
    <scope>NUCLEOTIDE SEQUENCE [LARGE SCALE GENOMIC DNA]</scope>
    <source>
        <strain evidence="9 10">HN2</strain>
    </source>
</reference>
<evidence type="ECO:0000256" key="1">
    <source>
        <dbReference type="ARBA" id="ARBA00004953"/>
    </source>
</evidence>
<comment type="similarity">
    <text evidence="2 7">Belongs to the precorrin methyltransferase family.</text>
</comment>
<dbReference type="Gene3D" id="3.30.950.10">
    <property type="entry name" value="Methyltransferase, Cobalt-precorrin-4 Transmethylase, Domain 2"/>
    <property type="match status" value="1"/>
</dbReference>
<evidence type="ECO:0000256" key="2">
    <source>
        <dbReference type="ARBA" id="ARBA00005879"/>
    </source>
</evidence>
<feature type="domain" description="Tetrapyrrole methylase" evidence="8">
    <location>
        <begin position="11"/>
        <end position="220"/>
    </location>
</feature>
<dbReference type="GO" id="GO:0030788">
    <property type="term" value="F:precorrin-2 C20-methyltransferase activity"/>
    <property type="evidence" value="ECO:0007669"/>
    <property type="project" value="InterPro"/>
</dbReference>
<keyword evidence="6" id="KW-0949">S-adenosyl-L-methionine</keyword>
<dbReference type="InterPro" id="IPR012382">
    <property type="entry name" value="CobI/CbiL"/>
</dbReference>
<dbReference type="InterPro" id="IPR000878">
    <property type="entry name" value="4pyrrol_Mease"/>
</dbReference>
<dbReference type="InterPro" id="IPR006364">
    <property type="entry name" value="CobI/CbiL/CobIJ_dom"/>
</dbReference>
<name>A0A7J0BI01_9BACT</name>
<gene>
    <name evidence="9" type="primary">cobI</name>
    <name evidence="9" type="ORF">DSM101010T_11100</name>
</gene>
<dbReference type="PANTHER" id="PTHR43467:SF2">
    <property type="entry name" value="COBALT-PRECORRIN-2 C(20)-METHYLTRANSFERASE"/>
    <property type="match status" value="1"/>
</dbReference>
<comment type="caution">
    <text evidence="9">The sequence shown here is derived from an EMBL/GenBank/DDBJ whole genome shotgun (WGS) entry which is preliminary data.</text>
</comment>
<dbReference type="Pfam" id="PF00590">
    <property type="entry name" value="TP_methylase"/>
    <property type="match status" value="1"/>
</dbReference>
<dbReference type="RefSeq" id="WP_174404424.1">
    <property type="nucleotide sequence ID" value="NZ_BLVO01000012.1"/>
</dbReference>
<sequence>MTASTPAKTGTLYGIGVGPGDPDLLTLKATKVLGTVDVIFAASSTKNDYSTALQIVAPHLREDVETVMLGFPMTRDKAALSAAWEANAETVARVLDSGRSGAFLTLGDPLIYSTFGYLMRTLQAGRPDTAIEIVPGITSYQASAARTCTILCESDENLLLMSGVRDTDSLRSMLTQADNSIILKTYRNFEAIRQVLDEAGKNGETVFVSRLGMEGEQIVRRIAEAPEKPHYFSHLLIPKAKRN</sequence>
<comment type="pathway">
    <text evidence="1">Cofactor biosynthesis; adenosylcobalamin biosynthesis.</text>
</comment>